<dbReference type="GO" id="GO:0005507">
    <property type="term" value="F:copper ion binding"/>
    <property type="evidence" value="ECO:0007669"/>
    <property type="project" value="TreeGrafter"/>
</dbReference>
<dbReference type="SUPFAM" id="SSF54913">
    <property type="entry name" value="GlnB-like"/>
    <property type="match status" value="1"/>
</dbReference>
<dbReference type="InterPro" id="IPR004323">
    <property type="entry name" value="Ion_tolerance_CutA"/>
</dbReference>
<dbReference type="RefSeq" id="WP_182614245.1">
    <property type="nucleotide sequence ID" value="NZ_BAAATF010000002.1"/>
</dbReference>
<proteinExistence type="inferred from homology"/>
<dbReference type="AlphaFoldDB" id="A0A7W3PCG9"/>
<dbReference type="Pfam" id="PF03091">
    <property type="entry name" value="CutA1"/>
    <property type="match status" value="1"/>
</dbReference>
<dbReference type="InterPro" id="IPR011322">
    <property type="entry name" value="N-reg_PII-like_a/b"/>
</dbReference>
<dbReference type="PANTHER" id="PTHR23419:SF8">
    <property type="entry name" value="FI09726P"/>
    <property type="match status" value="1"/>
</dbReference>
<gene>
    <name evidence="2" type="ORF">FHX71_000474</name>
</gene>
<dbReference type="PANTHER" id="PTHR23419">
    <property type="entry name" value="DIVALENT CATION TOLERANCE CUTA-RELATED"/>
    <property type="match status" value="1"/>
</dbReference>
<name>A0A7W3PCG9_9MICO</name>
<dbReference type="InterPro" id="IPR015867">
    <property type="entry name" value="N-reg_PII/ATP_PRibTrfase_C"/>
</dbReference>
<reference evidence="2 3" key="1">
    <citation type="submission" date="2020-07" db="EMBL/GenBank/DDBJ databases">
        <title>Sequencing the genomes of 1000 actinobacteria strains.</title>
        <authorList>
            <person name="Klenk H.-P."/>
        </authorList>
    </citation>
    <scope>NUCLEOTIDE SEQUENCE [LARGE SCALE GENOMIC DNA]</scope>
    <source>
        <strain evidence="2 3">DSM 44121</strain>
    </source>
</reference>
<dbReference type="Proteomes" id="UP000540568">
    <property type="component" value="Unassembled WGS sequence"/>
</dbReference>
<protein>
    <submittedName>
        <fullName evidence="2">Periplasmic divalent cation tolerance protein</fullName>
    </submittedName>
</protein>
<keyword evidence="3" id="KW-1185">Reference proteome</keyword>
<evidence type="ECO:0000256" key="1">
    <source>
        <dbReference type="ARBA" id="ARBA00010169"/>
    </source>
</evidence>
<evidence type="ECO:0000313" key="2">
    <source>
        <dbReference type="EMBL" id="MBA8806532.1"/>
    </source>
</evidence>
<dbReference type="GO" id="GO:0010038">
    <property type="term" value="P:response to metal ion"/>
    <property type="evidence" value="ECO:0007669"/>
    <property type="project" value="InterPro"/>
</dbReference>
<dbReference type="EMBL" id="JACGWV010000001">
    <property type="protein sequence ID" value="MBA8806532.1"/>
    <property type="molecule type" value="Genomic_DNA"/>
</dbReference>
<comment type="caution">
    <text evidence="2">The sequence shown here is derived from an EMBL/GenBank/DDBJ whole genome shotgun (WGS) entry which is preliminary data.</text>
</comment>
<dbReference type="Gene3D" id="3.30.70.120">
    <property type="match status" value="1"/>
</dbReference>
<accession>A0A7W3PCG9</accession>
<comment type="similarity">
    <text evidence="1">Belongs to the CutA family.</text>
</comment>
<organism evidence="2 3">
    <name type="scientific">Promicromonospora sukumoe</name>
    <dbReference type="NCBI Taxonomy" id="88382"/>
    <lineage>
        <taxon>Bacteria</taxon>
        <taxon>Bacillati</taxon>
        <taxon>Actinomycetota</taxon>
        <taxon>Actinomycetes</taxon>
        <taxon>Micrococcales</taxon>
        <taxon>Promicromonosporaceae</taxon>
        <taxon>Promicromonospora</taxon>
    </lineage>
</organism>
<sequence length="114" mass="12841">MPSDDVTAFEFCQVMTTVSTRADADRLARSAVEGRLAPCAQVEGPITSTFWWDGAVQVEEEWRVVLKTPSDRYEALARHIREQHSYDVPEIISLPILAGTPDYLAWMRAETRAS</sequence>
<evidence type="ECO:0000313" key="3">
    <source>
        <dbReference type="Proteomes" id="UP000540568"/>
    </source>
</evidence>